<name>A0A844T5X8_9BRAD</name>
<dbReference type="Proteomes" id="UP000436468">
    <property type="component" value="Unassembled WGS sequence"/>
</dbReference>
<accession>A0A844T5X8</accession>
<gene>
    <name evidence="1" type="ORF">GPL21_41420</name>
</gene>
<evidence type="ECO:0000313" key="1">
    <source>
        <dbReference type="EMBL" id="MVT71444.1"/>
    </source>
</evidence>
<reference evidence="1 2" key="1">
    <citation type="submission" date="2019-12" db="EMBL/GenBank/DDBJ databases">
        <title>Draft genome sequences Bradyrhizobium cajani AMBPC1010, Bradyrhizobium pachyrhizi AMBPC1040 and Bradyrhizobium yuanmingense ALSPC3051, three plant growth promoting strains isolated from nodules of Cajanus cajan L. in Dominican Republic.</title>
        <authorList>
            <person name="Flores-Felix J.D."/>
            <person name="Araujo J."/>
            <person name="Diaz-Alcantara C."/>
            <person name="Gonzalez-Andres F."/>
            <person name="Velazquez E."/>
        </authorList>
    </citation>
    <scope>NUCLEOTIDE SEQUENCE [LARGE SCALE GENOMIC DNA]</scope>
    <source>
        <strain evidence="1 2">1040</strain>
    </source>
</reference>
<organism evidence="1 2">
    <name type="scientific">Bradyrhizobium pachyrhizi</name>
    <dbReference type="NCBI Taxonomy" id="280333"/>
    <lineage>
        <taxon>Bacteria</taxon>
        <taxon>Pseudomonadati</taxon>
        <taxon>Pseudomonadota</taxon>
        <taxon>Alphaproteobacteria</taxon>
        <taxon>Hyphomicrobiales</taxon>
        <taxon>Nitrobacteraceae</taxon>
        <taxon>Bradyrhizobium</taxon>
    </lineage>
</organism>
<protein>
    <recommendedName>
        <fullName evidence="3">Transposase</fullName>
    </recommendedName>
</protein>
<comment type="caution">
    <text evidence="1">The sequence shown here is derived from an EMBL/GenBank/DDBJ whole genome shotgun (WGS) entry which is preliminary data.</text>
</comment>
<feature type="non-terminal residue" evidence="1">
    <location>
        <position position="89"/>
    </location>
</feature>
<dbReference type="EMBL" id="WQNF01000086">
    <property type="protein sequence ID" value="MVT71444.1"/>
    <property type="molecule type" value="Genomic_DNA"/>
</dbReference>
<evidence type="ECO:0008006" key="3">
    <source>
        <dbReference type="Google" id="ProtNLM"/>
    </source>
</evidence>
<keyword evidence="2" id="KW-1185">Reference proteome</keyword>
<sequence>MARLYGRSPRGERCRAAVPHGHWKTMTFTAGLRSNGLIAPLVLDSPRSCPVAWCSWRRETAFAGKSRAGQLAIAGRLTVGSSLNGAMVS</sequence>
<proteinExistence type="predicted"/>
<evidence type="ECO:0000313" key="2">
    <source>
        <dbReference type="Proteomes" id="UP000436468"/>
    </source>
</evidence>
<dbReference type="AlphaFoldDB" id="A0A844T5X8"/>